<dbReference type="eggNOG" id="COG1396">
    <property type="taxonomic scope" value="Bacteria"/>
</dbReference>
<feature type="domain" description="HTH cro/C1-type" evidence="4">
    <location>
        <begin position="12"/>
        <end position="66"/>
    </location>
</feature>
<sequence>MNRVDNFVGQRIRACRRALGMSQTDLGQAIGVRFQQVQKYETGANRVSASRLWAIADVLGVDVTQFFEGIKAHEDGGTGKDATPQDSMSFLSDPEKLELIELYNSLPQGQKKAVLAFIRSMAHTETGLEMTT</sequence>
<dbReference type="InterPro" id="IPR001387">
    <property type="entry name" value="Cro/C1-type_HTH"/>
</dbReference>
<dbReference type="GO" id="GO:0003677">
    <property type="term" value="F:DNA binding"/>
    <property type="evidence" value="ECO:0007669"/>
    <property type="project" value="UniProtKB-KW"/>
</dbReference>
<dbReference type="PANTHER" id="PTHR46797">
    <property type="entry name" value="HTH-TYPE TRANSCRIPTIONAL REGULATOR"/>
    <property type="match status" value="1"/>
</dbReference>
<keyword evidence="6" id="KW-1185">Reference proteome</keyword>
<dbReference type="PROSITE" id="PS50943">
    <property type="entry name" value="HTH_CROC1"/>
    <property type="match status" value="1"/>
</dbReference>
<dbReference type="PANTHER" id="PTHR46797:SF23">
    <property type="entry name" value="HTH-TYPE TRANSCRIPTIONAL REGULATOR SUTR"/>
    <property type="match status" value="1"/>
</dbReference>
<dbReference type="STRING" id="999627.SAMN05216236_10222"/>
<dbReference type="Pfam" id="PF01381">
    <property type="entry name" value="HTH_3"/>
    <property type="match status" value="1"/>
</dbReference>
<dbReference type="RefSeq" id="WP_074920520.1">
    <property type="nucleotide sequence ID" value="NZ_FPAW01000002.1"/>
</dbReference>
<proteinExistence type="predicted"/>
<evidence type="ECO:0000313" key="5">
    <source>
        <dbReference type="EMBL" id="SFT44176.1"/>
    </source>
</evidence>
<gene>
    <name evidence="5" type="ORF">SAMN05216236_10222</name>
</gene>
<dbReference type="SMART" id="SM00530">
    <property type="entry name" value="HTH_XRE"/>
    <property type="match status" value="1"/>
</dbReference>
<dbReference type="SUPFAM" id="SSF47413">
    <property type="entry name" value="lambda repressor-like DNA-binding domains"/>
    <property type="match status" value="1"/>
</dbReference>
<evidence type="ECO:0000256" key="3">
    <source>
        <dbReference type="ARBA" id="ARBA00023163"/>
    </source>
</evidence>
<accession>A0A1I6Y178</accession>
<dbReference type="Gene3D" id="1.10.260.40">
    <property type="entry name" value="lambda repressor-like DNA-binding domains"/>
    <property type="match status" value="1"/>
</dbReference>
<keyword evidence="1" id="KW-0805">Transcription regulation</keyword>
<dbReference type="CDD" id="cd00093">
    <property type="entry name" value="HTH_XRE"/>
    <property type="match status" value="1"/>
</dbReference>
<dbReference type="AlphaFoldDB" id="A0A1I6Y178"/>
<dbReference type="GO" id="GO:0003700">
    <property type="term" value="F:DNA-binding transcription factor activity"/>
    <property type="evidence" value="ECO:0007669"/>
    <property type="project" value="TreeGrafter"/>
</dbReference>
<evidence type="ECO:0000259" key="4">
    <source>
        <dbReference type="PROSITE" id="PS50943"/>
    </source>
</evidence>
<name>A0A1I6Y178_9RHOB</name>
<keyword evidence="2" id="KW-0238">DNA-binding</keyword>
<protein>
    <submittedName>
        <fullName evidence="5">Transcriptional regulator, contains XRE-family HTH domain</fullName>
    </submittedName>
</protein>
<keyword evidence="3" id="KW-0804">Transcription</keyword>
<dbReference type="Proteomes" id="UP000182466">
    <property type="component" value="Unassembled WGS sequence"/>
</dbReference>
<dbReference type="OrthoDB" id="9797172at2"/>
<evidence type="ECO:0000256" key="2">
    <source>
        <dbReference type="ARBA" id="ARBA00023125"/>
    </source>
</evidence>
<dbReference type="InterPro" id="IPR010982">
    <property type="entry name" value="Lambda_DNA-bd_dom_sf"/>
</dbReference>
<organism evidence="5 6">
    <name type="scientific">Sedimentitalea nanhaiensis</name>
    <dbReference type="NCBI Taxonomy" id="999627"/>
    <lineage>
        <taxon>Bacteria</taxon>
        <taxon>Pseudomonadati</taxon>
        <taxon>Pseudomonadota</taxon>
        <taxon>Alphaproteobacteria</taxon>
        <taxon>Rhodobacterales</taxon>
        <taxon>Paracoccaceae</taxon>
        <taxon>Sedimentitalea</taxon>
    </lineage>
</organism>
<evidence type="ECO:0000313" key="6">
    <source>
        <dbReference type="Proteomes" id="UP000182466"/>
    </source>
</evidence>
<reference evidence="5 6" key="1">
    <citation type="submission" date="2016-10" db="EMBL/GenBank/DDBJ databases">
        <authorList>
            <person name="de Groot N.N."/>
        </authorList>
    </citation>
    <scope>NUCLEOTIDE SEQUENCE [LARGE SCALE GENOMIC DNA]</scope>
    <source>
        <strain evidence="5 6">CGMCC 1.10959</strain>
    </source>
</reference>
<dbReference type="EMBL" id="FPAW01000002">
    <property type="protein sequence ID" value="SFT44176.1"/>
    <property type="molecule type" value="Genomic_DNA"/>
</dbReference>
<evidence type="ECO:0000256" key="1">
    <source>
        <dbReference type="ARBA" id="ARBA00023015"/>
    </source>
</evidence>
<dbReference type="GO" id="GO:0005829">
    <property type="term" value="C:cytosol"/>
    <property type="evidence" value="ECO:0007669"/>
    <property type="project" value="TreeGrafter"/>
</dbReference>
<dbReference type="InterPro" id="IPR050807">
    <property type="entry name" value="TransReg_Diox_bact_type"/>
</dbReference>